<dbReference type="EMBL" id="OU015568">
    <property type="protein sequence ID" value="CAG5089410.1"/>
    <property type="molecule type" value="Genomic_DNA"/>
</dbReference>
<gene>
    <name evidence="1" type="ORF">OKIOD_LOCUS3765</name>
</gene>
<name>A0ABN7RZK3_OIKDI</name>
<keyword evidence="2" id="KW-1185">Reference proteome</keyword>
<organism evidence="1 2">
    <name type="scientific">Oikopleura dioica</name>
    <name type="common">Tunicate</name>
    <dbReference type="NCBI Taxonomy" id="34765"/>
    <lineage>
        <taxon>Eukaryota</taxon>
        <taxon>Metazoa</taxon>
        <taxon>Chordata</taxon>
        <taxon>Tunicata</taxon>
        <taxon>Appendicularia</taxon>
        <taxon>Copelata</taxon>
        <taxon>Oikopleuridae</taxon>
        <taxon>Oikopleura</taxon>
    </lineage>
</organism>
<reference evidence="1 2" key="1">
    <citation type="submission" date="2021-04" db="EMBL/GenBank/DDBJ databases">
        <authorList>
            <person name="Bliznina A."/>
        </authorList>
    </citation>
    <scope>NUCLEOTIDE SEQUENCE [LARGE SCALE GENOMIC DNA]</scope>
</reference>
<protein>
    <submittedName>
        <fullName evidence="1">Oidioi.mRNA.OKI2018_I69.PAR.g12207.t1.cds</fullName>
    </submittedName>
</protein>
<evidence type="ECO:0000313" key="1">
    <source>
        <dbReference type="EMBL" id="CAG5089410.1"/>
    </source>
</evidence>
<dbReference type="Proteomes" id="UP001158576">
    <property type="component" value="Chromosome PAR"/>
</dbReference>
<evidence type="ECO:0000313" key="2">
    <source>
        <dbReference type="Proteomes" id="UP001158576"/>
    </source>
</evidence>
<sequence>MPDFPSTTDTPPMESRIIPRILPEDFNVPNKETLDLIMNFEESQGRFNRRREFETSAQPKCNGEALQLNLECEGCHVGFPKLDLCVRFSREDSLRDESEFKCKIDCGPGFKIADGFNKVKCTKDKWKHLKKDVKEKTCVRV</sequence>
<proteinExistence type="predicted"/>
<accession>A0ABN7RZK3</accession>